<organism evidence="2 3">
    <name type="scientific">Desulfovibrio ferrophilus</name>
    <dbReference type="NCBI Taxonomy" id="241368"/>
    <lineage>
        <taxon>Bacteria</taxon>
        <taxon>Pseudomonadati</taxon>
        <taxon>Thermodesulfobacteriota</taxon>
        <taxon>Desulfovibrionia</taxon>
        <taxon>Desulfovibrionales</taxon>
        <taxon>Desulfovibrionaceae</taxon>
        <taxon>Desulfovibrio</taxon>
    </lineage>
</organism>
<dbReference type="KEGG" id="dfl:DFE_1933"/>
<accession>A0A2Z6AZI3</accession>
<dbReference type="OrthoDB" id="370480at2"/>
<dbReference type="AlphaFoldDB" id="A0A2Z6AZI3"/>
<gene>
    <name evidence="2" type="ORF">DFE_1933</name>
</gene>
<dbReference type="Proteomes" id="UP000269883">
    <property type="component" value="Chromosome"/>
</dbReference>
<evidence type="ECO:0000259" key="1">
    <source>
        <dbReference type="Pfam" id="PF07238"/>
    </source>
</evidence>
<dbReference type="RefSeq" id="WP_126378940.1">
    <property type="nucleotide sequence ID" value="NZ_AP017378.1"/>
</dbReference>
<dbReference type="GO" id="GO:0035438">
    <property type="term" value="F:cyclic-di-GMP binding"/>
    <property type="evidence" value="ECO:0007669"/>
    <property type="project" value="InterPro"/>
</dbReference>
<proteinExistence type="predicted"/>
<protein>
    <submittedName>
        <fullName evidence="2">PilZ domain-containing protein</fullName>
    </submittedName>
</protein>
<dbReference type="Gene3D" id="2.40.10.220">
    <property type="entry name" value="predicted glycosyltransferase like domains"/>
    <property type="match status" value="1"/>
</dbReference>
<reference evidence="2 3" key="1">
    <citation type="journal article" date="2018" name="Sci. Adv.">
        <title>Multi-heme cytochromes provide a pathway for survival in energy-limited environments.</title>
        <authorList>
            <person name="Deng X."/>
            <person name="Dohmae N."/>
            <person name="Nealson K.H."/>
            <person name="Hashimoto K."/>
            <person name="Okamoto A."/>
        </authorList>
    </citation>
    <scope>NUCLEOTIDE SEQUENCE [LARGE SCALE GENOMIC DNA]</scope>
    <source>
        <strain evidence="2 3">IS5</strain>
    </source>
</reference>
<evidence type="ECO:0000313" key="2">
    <source>
        <dbReference type="EMBL" id="BBD08659.1"/>
    </source>
</evidence>
<keyword evidence="3" id="KW-1185">Reference proteome</keyword>
<sequence>MPNARSRSRVPGQFEALVICGDRSIPVITDNLSLKGMLCHTGDCSGLEAGTLCTLRLELARDIAVEISASVVRCGEDSLAMNFQDMDAASFAHLRNIVRFASEDADAIDGEVGTSGEV</sequence>
<feature type="domain" description="PilZ" evidence="1">
    <location>
        <begin position="5"/>
        <end position="98"/>
    </location>
</feature>
<dbReference type="EMBL" id="AP017378">
    <property type="protein sequence ID" value="BBD08659.1"/>
    <property type="molecule type" value="Genomic_DNA"/>
</dbReference>
<name>A0A2Z6AZI3_9BACT</name>
<evidence type="ECO:0000313" key="3">
    <source>
        <dbReference type="Proteomes" id="UP000269883"/>
    </source>
</evidence>
<dbReference type="InterPro" id="IPR009875">
    <property type="entry name" value="PilZ_domain"/>
</dbReference>
<dbReference type="SUPFAM" id="SSF141371">
    <property type="entry name" value="PilZ domain-like"/>
    <property type="match status" value="1"/>
</dbReference>
<dbReference type="Pfam" id="PF07238">
    <property type="entry name" value="PilZ"/>
    <property type="match status" value="1"/>
</dbReference>